<keyword evidence="3" id="KW-1185">Reference proteome</keyword>
<dbReference type="Proteomes" id="UP000198287">
    <property type="component" value="Unassembled WGS sequence"/>
</dbReference>
<evidence type="ECO:0000313" key="2">
    <source>
        <dbReference type="EMBL" id="OXA55279.1"/>
    </source>
</evidence>
<protein>
    <submittedName>
        <fullName evidence="2">Uncharacterized protein</fullName>
    </submittedName>
</protein>
<keyword evidence="1" id="KW-1133">Transmembrane helix</keyword>
<sequence length="199" mass="22958">MVCNPFCCTSIRTGAKRIAIIDIVLFFITLAVSVGLEWSLFNSIPMRLVLFDDGVTSAETYEETSIMDDKEKHMVGKAVWIHVSHAIKSLSEYNHTMGYSLYMGLLIFMMGYFILEVWLCCILIRAASERRPEFCRKWIILRTILLIITLAFTGINLAQMQYTVTDIVAVPLNLLRIYSIFVVIQLRKKLRQMDPKLMF</sequence>
<evidence type="ECO:0000256" key="1">
    <source>
        <dbReference type="SAM" id="Phobius"/>
    </source>
</evidence>
<dbReference type="AlphaFoldDB" id="A0A226ECW0"/>
<comment type="caution">
    <text evidence="2">The sequence shown here is derived from an EMBL/GenBank/DDBJ whole genome shotgun (WGS) entry which is preliminary data.</text>
</comment>
<evidence type="ECO:0000313" key="3">
    <source>
        <dbReference type="Proteomes" id="UP000198287"/>
    </source>
</evidence>
<keyword evidence="1" id="KW-0472">Membrane</keyword>
<reference evidence="2 3" key="1">
    <citation type="submission" date="2015-12" db="EMBL/GenBank/DDBJ databases">
        <title>The genome of Folsomia candida.</title>
        <authorList>
            <person name="Faddeeva A."/>
            <person name="Derks M.F."/>
            <person name="Anvar Y."/>
            <person name="Smit S."/>
            <person name="Van Straalen N."/>
            <person name="Roelofs D."/>
        </authorList>
    </citation>
    <scope>NUCLEOTIDE SEQUENCE [LARGE SCALE GENOMIC DNA]</scope>
    <source>
        <strain evidence="2 3">VU population</strain>
        <tissue evidence="2">Whole body</tissue>
    </source>
</reference>
<accession>A0A226ECW0</accession>
<feature type="transmembrane region" description="Helical" evidence="1">
    <location>
        <begin position="139"/>
        <end position="158"/>
    </location>
</feature>
<keyword evidence="1" id="KW-0812">Transmembrane</keyword>
<dbReference type="EMBL" id="LNIX01000004">
    <property type="protein sequence ID" value="OXA55279.1"/>
    <property type="molecule type" value="Genomic_DNA"/>
</dbReference>
<feature type="transmembrane region" description="Helical" evidence="1">
    <location>
        <begin position="19"/>
        <end position="41"/>
    </location>
</feature>
<gene>
    <name evidence="2" type="ORF">Fcan01_09641</name>
</gene>
<feature type="transmembrane region" description="Helical" evidence="1">
    <location>
        <begin position="99"/>
        <end position="127"/>
    </location>
</feature>
<organism evidence="2 3">
    <name type="scientific">Folsomia candida</name>
    <name type="common">Springtail</name>
    <dbReference type="NCBI Taxonomy" id="158441"/>
    <lineage>
        <taxon>Eukaryota</taxon>
        <taxon>Metazoa</taxon>
        <taxon>Ecdysozoa</taxon>
        <taxon>Arthropoda</taxon>
        <taxon>Hexapoda</taxon>
        <taxon>Collembola</taxon>
        <taxon>Entomobryomorpha</taxon>
        <taxon>Isotomoidea</taxon>
        <taxon>Isotomidae</taxon>
        <taxon>Proisotominae</taxon>
        <taxon>Folsomia</taxon>
    </lineage>
</organism>
<feature type="transmembrane region" description="Helical" evidence="1">
    <location>
        <begin position="164"/>
        <end position="186"/>
    </location>
</feature>
<proteinExistence type="predicted"/>
<name>A0A226ECW0_FOLCA</name>